<keyword evidence="7" id="KW-1185">Reference proteome</keyword>
<feature type="region of interest" description="Disordered" evidence="5">
    <location>
        <begin position="1"/>
        <end position="95"/>
    </location>
</feature>
<comment type="caution">
    <text evidence="6">The sequence shown here is derived from an EMBL/GenBank/DDBJ whole genome shotgun (WGS) entry which is preliminary data.</text>
</comment>
<keyword evidence="3" id="KW-0677">Repeat</keyword>
<organism evidence="6 7">
    <name type="scientific">Psychrobacillus insolitus</name>
    <dbReference type="NCBI Taxonomy" id="1461"/>
    <lineage>
        <taxon>Bacteria</taxon>
        <taxon>Bacillati</taxon>
        <taxon>Bacillota</taxon>
        <taxon>Bacilli</taxon>
        <taxon>Bacillales</taxon>
        <taxon>Bacillaceae</taxon>
        <taxon>Psychrobacillus</taxon>
    </lineage>
</organism>
<evidence type="ECO:0000313" key="7">
    <source>
        <dbReference type="Proteomes" id="UP000248646"/>
    </source>
</evidence>
<dbReference type="InterPro" id="IPR006341">
    <property type="entry name" value="Spore_gamma"/>
</dbReference>
<dbReference type="RefSeq" id="WP_245909265.1">
    <property type="nucleotide sequence ID" value="NZ_QKZI01000003.1"/>
</dbReference>
<evidence type="ECO:0000256" key="3">
    <source>
        <dbReference type="ARBA" id="ARBA00022737"/>
    </source>
</evidence>
<dbReference type="GO" id="GO:0030435">
    <property type="term" value="P:sporulation resulting in formation of a cellular spore"/>
    <property type="evidence" value="ECO:0007669"/>
    <property type="project" value="UniProtKB-KW"/>
</dbReference>
<evidence type="ECO:0000256" key="1">
    <source>
        <dbReference type="ARBA" id="ARBA00006710"/>
    </source>
</evidence>
<evidence type="ECO:0000256" key="4">
    <source>
        <dbReference type="ARBA" id="ARBA00022969"/>
    </source>
</evidence>
<gene>
    <name evidence="6" type="ORF">C7437_10397</name>
</gene>
<keyword evidence="4" id="KW-0749">Sporulation</keyword>
<proteinExistence type="inferred from homology"/>
<feature type="compositionally biased region" description="Low complexity" evidence="5">
    <location>
        <begin position="1"/>
        <end position="22"/>
    </location>
</feature>
<dbReference type="NCBIfam" id="TIGR01442">
    <property type="entry name" value="SASP_gamma"/>
    <property type="match status" value="1"/>
</dbReference>
<feature type="compositionally biased region" description="Basic residues" evidence="5">
    <location>
        <begin position="86"/>
        <end position="95"/>
    </location>
</feature>
<reference evidence="6 7" key="1">
    <citation type="submission" date="2018-06" db="EMBL/GenBank/DDBJ databases">
        <title>Genomic Encyclopedia of Type Strains, Phase IV (KMG-IV): sequencing the most valuable type-strain genomes for metagenomic binning, comparative biology and taxonomic classification.</title>
        <authorList>
            <person name="Goeker M."/>
        </authorList>
    </citation>
    <scope>NUCLEOTIDE SEQUENCE [LARGE SCALE GENOMIC DNA]</scope>
    <source>
        <strain evidence="6 7">DSM 5</strain>
    </source>
</reference>
<evidence type="ECO:0000256" key="5">
    <source>
        <dbReference type="SAM" id="MobiDB-lite"/>
    </source>
</evidence>
<evidence type="ECO:0000256" key="2">
    <source>
        <dbReference type="ARBA" id="ARBA00014721"/>
    </source>
</evidence>
<dbReference type="Pfam" id="PF04259">
    <property type="entry name" value="SASP_gamma"/>
    <property type="match status" value="1"/>
</dbReference>
<dbReference type="Proteomes" id="UP000248646">
    <property type="component" value="Unassembled WGS sequence"/>
</dbReference>
<sequence length="95" mass="10111">MTKNKNNKMANQQQANGAQNMASEFGAEFGLPSESQTNAQEVKKQNAKSAQKTQAASGGQNMTSEFGAEFGLPSESQTNAQEVKKQNAKSAKKGQ</sequence>
<comment type="similarity">
    <text evidence="1">Belongs to the gamma-type SASP family.</text>
</comment>
<name>A0A2W7MFZ4_9BACI</name>
<evidence type="ECO:0000313" key="6">
    <source>
        <dbReference type="EMBL" id="PZX04848.1"/>
    </source>
</evidence>
<feature type="compositionally biased region" description="Polar residues" evidence="5">
    <location>
        <begin position="47"/>
        <end position="64"/>
    </location>
</feature>
<protein>
    <recommendedName>
        <fullName evidence="2">Small, acid-soluble spore protein gamma-type</fullName>
    </recommendedName>
</protein>
<dbReference type="AlphaFoldDB" id="A0A2W7MFZ4"/>
<accession>A0A2W7MFZ4</accession>
<dbReference type="EMBL" id="QKZI01000003">
    <property type="protein sequence ID" value="PZX04848.1"/>
    <property type="molecule type" value="Genomic_DNA"/>
</dbReference>